<keyword evidence="4 6" id="KW-0808">Transferase</keyword>
<dbReference type="SUPFAM" id="SSF53335">
    <property type="entry name" value="S-adenosyl-L-methionine-dependent methyltransferases"/>
    <property type="match status" value="1"/>
</dbReference>
<evidence type="ECO:0000256" key="6">
    <source>
        <dbReference type="HAMAP-Rule" id="MF_00074"/>
    </source>
</evidence>
<dbReference type="PANTHER" id="PTHR31760:SF0">
    <property type="entry name" value="S-ADENOSYL-L-METHIONINE-DEPENDENT METHYLTRANSFERASES SUPERFAMILY PROTEIN"/>
    <property type="match status" value="1"/>
</dbReference>
<evidence type="ECO:0000256" key="1">
    <source>
        <dbReference type="ARBA" id="ARBA00022490"/>
    </source>
</evidence>
<keyword evidence="1 6" id="KW-0963">Cytoplasm</keyword>
<dbReference type="HAMAP" id="MF_00074">
    <property type="entry name" value="16SrRNA_methyltr_G"/>
    <property type="match status" value="1"/>
</dbReference>
<dbReference type="Proteomes" id="UP000053941">
    <property type="component" value="Unassembled WGS sequence"/>
</dbReference>
<dbReference type="EC" id="2.1.1.-" evidence="6"/>
<evidence type="ECO:0000313" key="8">
    <source>
        <dbReference type="Proteomes" id="UP000053941"/>
    </source>
</evidence>
<reference evidence="7 8" key="1">
    <citation type="submission" date="2015-10" db="EMBL/GenBank/DDBJ databases">
        <title>Metagenome-Assembled Genomes uncover a global brackish microbiome.</title>
        <authorList>
            <person name="Hugerth L.W."/>
            <person name="Larsson J."/>
            <person name="Alneberg J."/>
            <person name="Lindh M.V."/>
            <person name="Legrand C."/>
            <person name="Pinhassi J."/>
            <person name="Andersson A.F."/>
        </authorList>
    </citation>
    <scope>NUCLEOTIDE SEQUENCE [LARGE SCALE GENOMIC DNA]</scope>
    <source>
        <strain evidence="7">BACL2 MAG-120802-bin41</strain>
    </source>
</reference>
<protein>
    <recommendedName>
        <fullName evidence="6">Ribosomal RNA small subunit methyltransferase G</fullName>
        <ecNumber evidence="6">2.1.1.-</ecNumber>
    </recommendedName>
    <alternativeName>
        <fullName evidence="6">16S rRNA 7-methylguanosine methyltransferase</fullName>
        <shortName evidence="6">16S rRNA m7G methyltransferase</shortName>
    </alternativeName>
</protein>
<feature type="binding site" evidence="6">
    <location>
        <position position="75"/>
    </location>
    <ligand>
        <name>S-adenosyl-L-methionine</name>
        <dbReference type="ChEBI" id="CHEBI:59789"/>
    </ligand>
</feature>
<comment type="function">
    <text evidence="6">Specifically methylates the N7 position of a guanine in 16S rRNA.</text>
</comment>
<comment type="caution">
    <text evidence="7">The sequence shown here is derived from an EMBL/GenBank/DDBJ whole genome shotgun (WGS) entry which is preliminary data.</text>
</comment>
<evidence type="ECO:0000256" key="4">
    <source>
        <dbReference type="ARBA" id="ARBA00022679"/>
    </source>
</evidence>
<evidence type="ECO:0000256" key="5">
    <source>
        <dbReference type="ARBA" id="ARBA00022691"/>
    </source>
</evidence>
<sequence length="201" mass="22100">MDSRETRAKRYFPERFEEALAFEKLLATTAIERGLIGPAEGERIWQRHIENCLPVVTLLPMSGAKVADIGSGAGLPGIVVALARPELKVSLIEPLQRRVEFLYEVIEALKLDNVEVIRAKAESVKGSYNYVLARAVAPLPRLIESTWHLIAPAGSLLAIKGESAAQEMATTNLKKFKSHQLHEINLDDLPTGRIIEAVKAG</sequence>
<dbReference type="NCBIfam" id="TIGR00138">
    <property type="entry name" value="rsmG_gidB"/>
    <property type="match status" value="1"/>
</dbReference>
<keyword evidence="2 6" id="KW-0698">rRNA processing</keyword>
<evidence type="ECO:0000256" key="2">
    <source>
        <dbReference type="ARBA" id="ARBA00022552"/>
    </source>
</evidence>
<dbReference type="EMBL" id="LIAS01000229">
    <property type="protein sequence ID" value="KRO28025.1"/>
    <property type="molecule type" value="Genomic_DNA"/>
</dbReference>
<comment type="similarity">
    <text evidence="6">Belongs to the methyltransferase superfamily. RNA methyltransferase RsmG family.</text>
</comment>
<dbReference type="PIRSF" id="PIRSF003078">
    <property type="entry name" value="GidB"/>
    <property type="match status" value="1"/>
</dbReference>
<evidence type="ECO:0000313" key="7">
    <source>
        <dbReference type="EMBL" id="KRO28025.1"/>
    </source>
</evidence>
<dbReference type="Gene3D" id="3.40.50.150">
    <property type="entry name" value="Vaccinia Virus protein VP39"/>
    <property type="match status" value="1"/>
</dbReference>
<dbReference type="Pfam" id="PF02527">
    <property type="entry name" value="GidB"/>
    <property type="match status" value="1"/>
</dbReference>
<keyword evidence="3 6" id="KW-0489">Methyltransferase</keyword>
<dbReference type="InterPro" id="IPR029063">
    <property type="entry name" value="SAM-dependent_MTases_sf"/>
</dbReference>
<organism evidence="7 8">
    <name type="scientific">Actinobacteria bacterium BACL2 MAG-120802-bin41</name>
    <dbReference type="NCBI Taxonomy" id="1655568"/>
    <lineage>
        <taxon>Bacteria</taxon>
        <taxon>Bacillati</taxon>
        <taxon>Actinomycetota</taxon>
        <taxon>Actinomycetes</taxon>
        <taxon>Actinomycetes incertae sedis</taxon>
        <taxon>ac1 cluster</taxon>
    </lineage>
</organism>
<comment type="subcellular location">
    <subcellularLocation>
        <location evidence="6">Cytoplasm</location>
    </subcellularLocation>
</comment>
<feature type="binding site" evidence="6">
    <location>
        <position position="134"/>
    </location>
    <ligand>
        <name>S-adenosyl-L-methionine</name>
        <dbReference type="ChEBI" id="CHEBI:59789"/>
    </ligand>
</feature>
<proteinExistence type="inferred from homology"/>
<dbReference type="InterPro" id="IPR003682">
    <property type="entry name" value="rRNA_ssu_MeTfrase_G"/>
</dbReference>
<feature type="binding site" evidence="6">
    <location>
        <position position="70"/>
    </location>
    <ligand>
        <name>S-adenosyl-L-methionine</name>
        <dbReference type="ChEBI" id="CHEBI:59789"/>
    </ligand>
</feature>
<dbReference type="PANTHER" id="PTHR31760">
    <property type="entry name" value="S-ADENOSYL-L-METHIONINE-DEPENDENT METHYLTRANSFERASES SUPERFAMILY PROTEIN"/>
    <property type="match status" value="1"/>
</dbReference>
<dbReference type="GO" id="GO:0005829">
    <property type="term" value="C:cytosol"/>
    <property type="evidence" value="ECO:0007669"/>
    <property type="project" value="TreeGrafter"/>
</dbReference>
<feature type="binding site" evidence="6">
    <location>
        <begin position="121"/>
        <end position="122"/>
    </location>
    <ligand>
        <name>S-adenosyl-L-methionine</name>
        <dbReference type="ChEBI" id="CHEBI:59789"/>
    </ligand>
</feature>
<dbReference type="AlphaFoldDB" id="A0A0R2NQP4"/>
<dbReference type="CDD" id="cd02440">
    <property type="entry name" value="AdoMet_MTases"/>
    <property type="match status" value="1"/>
</dbReference>
<dbReference type="GO" id="GO:0070043">
    <property type="term" value="F:rRNA (guanine-N7-)-methyltransferase activity"/>
    <property type="evidence" value="ECO:0007669"/>
    <property type="project" value="UniProtKB-UniRule"/>
</dbReference>
<keyword evidence="5 6" id="KW-0949">S-adenosyl-L-methionine</keyword>
<accession>A0A0R2NQP4</accession>
<name>A0A0R2NQP4_9ACTN</name>
<evidence type="ECO:0000256" key="3">
    <source>
        <dbReference type="ARBA" id="ARBA00022603"/>
    </source>
</evidence>
<comment type="caution">
    <text evidence="6">Lacks conserved residue(s) required for the propagation of feature annotation.</text>
</comment>
<gene>
    <name evidence="6" type="primary">rsmG</name>
    <name evidence="7" type="ORF">ABR60_00195</name>
</gene>